<evidence type="ECO:0000256" key="1">
    <source>
        <dbReference type="SAM" id="Phobius"/>
    </source>
</evidence>
<keyword evidence="3" id="KW-1185">Reference proteome</keyword>
<dbReference type="EMBL" id="JAOTJD010000001">
    <property type="protein sequence ID" value="MFD3262517.1"/>
    <property type="molecule type" value="Genomic_DNA"/>
</dbReference>
<organism evidence="2 3">
    <name type="scientific">Phenylobacterium ferrooxidans</name>
    <dbReference type="NCBI Taxonomy" id="2982689"/>
    <lineage>
        <taxon>Bacteria</taxon>
        <taxon>Pseudomonadati</taxon>
        <taxon>Pseudomonadota</taxon>
        <taxon>Alphaproteobacteria</taxon>
        <taxon>Caulobacterales</taxon>
        <taxon>Caulobacteraceae</taxon>
        <taxon>Phenylobacterium</taxon>
    </lineage>
</organism>
<protein>
    <submittedName>
        <fullName evidence="2">Uncharacterized protein</fullName>
    </submittedName>
</protein>
<evidence type="ECO:0000313" key="3">
    <source>
        <dbReference type="Proteomes" id="UP001598130"/>
    </source>
</evidence>
<name>A0ABW6CHG2_9CAUL</name>
<keyword evidence="1" id="KW-0472">Membrane</keyword>
<accession>A0ABW6CHG2</accession>
<sequence length="101" mass="10749">MDYVPIQPGPRRAPAGLIVMSVLEVLLALAAAWVALTRMSPSQIMDHRDVITTVAGGTLPLALLAAPVLAWIAFLRRADGAIWPLLWSPGTWALLIIAGSL</sequence>
<feature type="transmembrane region" description="Helical" evidence="1">
    <location>
        <begin position="50"/>
        <end position="74"/>
    </location>
</feature>
<reference evidence="2 3" key="1">
    <citation type="submission" date="2022-09" db="EMBL/GenBank/DDBJ databases">
        <title>New species of Phenylobacterium.</title>
        <authorList>
            <person name="Mieszkin S."/>
        </authorList>
    </citation>
    <scope>NUCLEOTIDE SEQUENCE [LARGE SCALE GENOMIC DNA]</scope>
    <source>
        <strain evidence="2 3">HK31-G</strain>
    </source>
</reference>
<keyword evidence="1" id="KW-0812">Transmembrane</keyword>
<comment type="caution">
    <text evidence="2">The sequence shown here is derived from an EMBL/GenBank/DDBJ whole genome shotgun (WGS) entry which is preliminary data.</text>
</comment>
<keyword evidence="1" id="KW-1133">Transmembrane helix</keyword>
<feature type="transmembrane region" description="Helical" evidence="1">
    <location>
        <begin position="80"/>
        <end position="98"/>
    </location>
</feature>
<feature type="transmembrane region" description="Helical" evidence="1">
    <location>
        <begin position="15"/>
        <end position="38"/>
    </location>
</feature>
<dbReference type="Proteomes" id="UP001598130">
    <property type="component" value="Unassembled WGS sequence"/>
</dbReference>
<proteinExistence type="predicted"/>
<evidence type="ECO:0000313" key="2">
    <source>
        <dbReference type="EMBL" id="MFD3262517.1"/>
    </source>
</evidence>
<gene>
    <name evidence="2" type="ORF">OCL97_00895</name>
</gene>
<dbReference type="RefSeq" id="WP_377366759.1">
    <property type="nucleotide sequence ID" value="NZ_JAOTJD010000001.1"/>
</dbReference>